<comment type="similarity">
    <text evidence="2">Belongs to the CpsC/CapA family.</text>
</comment>
<accession>A0A6N8U466</accession>
<dbReference type="RefSeq" id="WP_160624243.1">
    <property type="nucleotide sequence ID" value="NZ_WUUQ01000001.1"/>
</dbReference>
<evidence type="ECO:0000256" key="6">
    <source>
        <dbReference type="ARBA" id="ARBA00023136"/>
    </source>
</evidence>
<feature type="transmembrane region" description="Helical" evidence="7">
    <location>
        <begin position="184"/>
        <end position="204"/>
    </location>
</feature>
<gene>
    <name evidence="9" type="ORF">GSF08_02210</name>
</gene>
<evidence type="ECO:0000256" key="2">
    <source>
        <dbReference type="ARBA" id="ARBA00006683"/>
    </source>
</evidence>
<comment type="caution">
    <text evidence="9">The sequence shown here is derived from an EMBL/GenBank/DDBJ whole genome shotgun (WGS) entry which is preliminary data.</text>
</comment>
<sequence>MEETNNEQIEINLIDVYKALKKNWKFIAIMIVLFAVVFFLISNFFLAKKYASESTLLLTPKVTEGSADYSSVTVNNSLADNYVILLKGSNVRNRVVDRLKGTNHEVTAAELSKGLSAVREGTSMIIKVSATADSAEKAKAIVQTTVNVFTSDLKDILNLDNVIVSDEANLNKSPVSPNVKTNSLIGAFLGGVLSCGFIAIKSMLDKRLKNKQDAESYLGIPVLVEIPYFESN</sequence>
<evidence type="ECO:0000256" key="5">
    <source>
        <dbReference type="ARBA" id="ARBA00022989"/>
    </source>
</evidence>
<evidence type="ECO:0000256" key="4">
    <source>
        <dbReference type="ARBA" id="ARBA00022692"/>
    </source>
</evidence>
<dbReference type="InterPro" id="IPR003856">
    <property type="entry name" value="LPS_length_determ_N"/>
</dbReference>
<organism evidence="9 10">
    <name type="scientific">Copranaerobaculum intestinale</name>
    <dbReference type="NCBI Taxonomy" id="2692629"/>
    <lineage>
        <taxon>Bacteria</taxon>
        <taxon>Bacillati</taxon>
        <taxon>Bacillota</taxon>
        <taxon>Erysipelotrichia</taxon>
        <taxon>Erysipelotrichales</taxon>
        <taxon>Erysipelotrichaceae</taxon>
        <taxon>Copranaerobaculum</taxon>
    </lineage>
</organism>
<reference evidence="9 10" key="2">
    <citation type="submission" date="2020-01" db="EMBL/GenBank/DDBJ databases">
        <title>Clostridiaceae sp. nov. isolated from the gut of human by culturomics.</title>
        <authorList>
            <person name="Chang Y."/>
        </authorList>
    </citation>
    <scope>NUCLEOTIDE SEQUENCE [LARGE SCALE GENOMIC DNA]</scope>
    <source>
        <strain evidence="9 10">DONG20-135</strain>
    </source>
</reference>
<name>A0A6N8U466_9FIRM</name>
<dbReference type="PANTHER" id="PTHR32309:SF13">
    <property type="entry name" value="FERRIC ENTEROBACTIN TRANSPORT PROTEIN FEPE"/>
    <property type="match status" value="1"/>
</dbReference>
<dbReference type="GO" id="GO:0005886">
    <property type="term" value="C:plasma membrane"/>
    <property type="evidence" value="ECO:0007669"/>
    <property type="project" value="UniProtKB-SubCell"/>
</dbReference>
<proteinExistence type="inferred from homology"/>
<keyword evidence="3" id="KW-1003">Cell membrane</keyword>
<dbReference type="EMBL" id="WUUQ01000001">
    <property type="protein sequence ID" value="MXQ72760.1"/>
    <property type="molecule type" value="Genomic_DNA"/>
</dbReference>
<keyword evidence="4 7" id="KW-0812">Transmembrane</keyword>
<dbReference type="Proteomes" id="UP000434036">
    <property type="component" value="Unassembled WGS sequence"/>
</dbReference>
<evidence type="ECO:0000313" key="9">
    <source>
        <dbReference type="EMBL" id="MXQ72760.1"/>
    </source>
</evidence>
<keyword evidence="5 7" id="KW-1133">Transmembrane helix</keyword>
<evidence type="ECO:0000313" key="10">
    <source>
        <dbReference type="Proteomes" id="UP000434036"/>
    </source>
</evidence>
<dbReference type="Pfam" id="PF02706">
    <property type="entry name" value="Wzz"/>
    <property type="match status" value="1"/>
</dbReference>
<protein>
    <submittedName>
        <fullName evidence="9">Capsular biosynthesis protein</fullName>
    </submittedName>
</protein>
<dbReference type="PANTHER" id="PTHR32309">
    <property type="entry name" value="TYROSINE-PROTEIN KINASE"/>
    <property type="match status" value="1"/>
</dbReference>
<feature type="domain" description="Polysaccharide chain length determinant N-terminal" evidence="8">
    <location>
        <begin position="10"/>
        <end position="98"/>
    </location>
</feature>
<evidence type="ECO:0000256" key="3">
    <source>
        <dbReference type="ARBA" id="ARBA00022475"/>
    </source>
</evidence>
<evidence type="ECO:0000259" key="8">
    <source>
        <dbReference type="Pfam" id="PF02706"/>
    </source>
</evidence>
<keyword evidence="6 7" id="KW-0472">Membrane</keyword>
<dbReference type="GO" id="GO:0004713">
    <property type="term" value="F:protein tyrosine kinase activity"/>
    <property type="evidence" value="ECO:0007669"/>
    <property type="project" value="TreeGrafter"/>
</dbReference>
<evidence type="ECO:0000256" key="1">
    <source>
        <dbReference type="ARBA" id="ARBA00004651"/>
    </source>
</evidence>
<dbReference type="InterPro" id="IPR050445">
    <property type="entry name" value="Bact_polysacc_biosynth/exp"/>
</dbReference>
<reference evidence="9 10" key="1">
    <citation type="submission" date="2019-12" db="EMBL/GenBank/DDBJ databases">
        <authorList>
            <person name="Yang R."/>
        </authorList>
    </citation>
    <scope>NUCLEOTIDE SEQUENCE [LARGE SCALE GENOMIC DNA]</scope>
    <source>
        <strain evidence="9 10">DONG20-135</strain>
    </source>
</reference>
<feature type="transmembrane region" description="Helical" evidence="7">
    <location>
        <begin position="26"/>
        <end position="47"/>
    </location>
</feature>
<keyword evidence="10" id="KW-1185">Reference proteome</keyword>
<evidence type="ECO:0000256" key="7">
    <source>
        <dbReference type="SAM" id="Phobius"/>
    </source>
</evidence>
<dbReference type="AlphaFoldDB" id="A0A6N8U466"/>
<comment type="subcellular location">
    <subcellularLocation>
        <location evidence="1">Cell membrane</location>
        <topology evidence="1">Multi-pass membrane protein</topology>
    </subcellularLocation>
</comment>